<dbReference type="Proteomes" id="UP000320431">
    <property type="component" value="Unassembled WGS sequence"/>
</dbReference>
<protein>
    <submittedName>
        <fullName evidence="3">Nuclear transport factor 2 family protein</fullName>
    </submittedName>
    <submittedName>
        <fullName evidence="2">Polyketide cyclase</fullName>
    </submittedName>
</protein>
<dbReference type="EMBL" id="CP029843">
    <property type="protein sequence ID" value="AWV06268.1"/>
    <property type="molecule type" value="Genomic_DNA"/>
</dbReference>
<dbReference type="AlphaFoldDB" id="A0A2U9T6Y7"/>
<dbReference type="KEGG" id="lmb:C9I47_0545"/>
<dbReference type="Proteomes" id="UP000249447">
    <property type="component" value="Chromosome"/>
</dbReference>
<accession>A0A2U9T6Y7</accession>
<reference evidence="3 5" key="2">
    <citation type="submission" date="2019-10" db="EMBL/GenBank/DDBJ databases">
        <title>Lysobacter alkalisoli sp. nov., isolated from saline-alkaline soil.</title>
        <authorList>
            <person name="Sun J.-Q."/>
        </authorList>
    </citation>
    <scope>NUCLEOTIDE SEQUENCE [LARGE SCALE GENOMIC DNA]</scope>
    <source>
        <strain evidence="3 5">KCTC 42381</strain>
    </source>
</reference>
<dbReference type="SUPFAM" id="SSF54427">
    <property type="entry name" value="NTF2-like"/>
    <property type="match status" value="1"/>
</dbReference>
<sequence>MPETSLPAPLDSFVNAINRGDADTALSLFAADGEVDDWGRHFTTPQAIRRWSDREFVGAGGHLRVARVRRSGARVTVDAHWTSRHYSGDSRFIFTLDDGRIRQMRIVGE</sequence>
<evidence type="ECO:0000313" key="3">
    <source>
        <dbReference type="EMBL" id="KAB8198372.1"/>
    </source>
</evidence>
<dbReference type="InterPro" id="IPR037401">
    <property type="entry name" value="SnoaL-like"/>
</dbReference>
<dbReference type="RefSeq" id="WP_111265441.1">
    <property type="nucleotide sequence ID" value="NZ_CP029843.1"/>
</dbReference>
<dbReference type="OrthoDB" id="6059001at2"/>
<evidence type="ECO:0000313" key="2">
    <source>
        <dbReference type="EMBL" id="AWV06268.1"/>
    </source>
</evidence>
<name>A0A2U9T6Y7_9GAMM</name>
<proteinExistence type="predicted"/>
<gene>
    <name evidence="2" type="ORF">C9I47_0545</name>
    <name evidence="3" type="ORF">FKV24_002445</name>
</gene>
<dbReference type="Gene3D" id="3.10.450.50">
    <property type="match status" value="1"/>
</dbReference>
<evidence type="ECO:0000313" key="5">
    <source>
        <dbReference type="Proteomes" id="UP000320431"/>
    </source>
</evidence>
<keyword evidence="4" id="KW-1185">Reference proteome</keyword>
<organism evidence="2 4">
    <name type="scientific">Marilutibacter maris</name>
    <dbReference type="NCBI Taxonomy" id="1605891"/>
    <lineage>
        <taxon>Bacteria</taxon>
        <taxon>Pseudomonadati</taxon>
        <taxon>Pseudomonadota</taxon>
        <taxon>Gammaproteobacteria</taxon>
        <taxon>Lysobacterales</taxon>
        <taxon>Lysobacteraceae</taxon>
        <taxon>Marilutibacter</taxon>
    </lineage>
</organism>
<dbReference type="EMBL" id="VICD02000027">
    <property type="protein sequence ID" value="KAB8198372.1"/>
    <property type="molecule type" value="Genomic_DNA"/>
</dbReference>
<dbReference type="Pfam" id="PF12680">
    <property type="entry name" value="SnoaL_2"/>
    <property type="match status" value="1"/>
</dbReference>
<evidence type="ECO:0000313" key="4">
    <source>
        <dbReference type="Proteomes" id="UP000249447"/>
    </source>
</evidence>
<reference evidence="2 4" key="1">
    <citation type="submission" date="2018-05" db="EMBL/GenBank/DDBJ databases">
        <title>The complete genome of Lysobacter maris HZ9B, a marine bacterium antagonistic against terrestrial plant pathogens.</title>
        <authorList>
            <person name="Zhang X.-Q."/>
        </authorList>
    </citation>
    <scope>NUCLEOTIDE SEQUENCE [LARGE SCALE GENOMIC DNA]</scope>
    <source>
        <strain evidence="2 4">HZ9B</strain>
    </source>
</reference>
<feature type="domain" description="SnoaL-like" evidence="1">
    <location>
        <begin position="12"/>
        <end position="103"/>
    </location>
</feature>
<dbReference type="InterPro" id="IPR032710">
    <property type="entry name" value="NTF2-like_dom_sf"/>
</dbReference>
<evidence type="ECO:0000259" key="1">
    <source>
        <dbReference type="Pfam" id="PF12680"/>
    </source>
</evidence>